<dbReference type="Pfam" id="PF12961">
    <property type="entry name" value="DUF3850"/>
    <property type="match status" value="1"/>
</dbReference>
<dbReference type="InterPro" id="IPR039440">
    <property type="entry name" value="DUF3850"/>
</dbReference>
<name>A0A0H4TNM4_9BACT</name>
<organism evidence="2">
    <name type="scientific">uncultured Microgenomates bacterium Rifle_16ft_4_minimus_37633</name>
    <dbReference type="NCBI Taxonomy" id="1665114"/>
    <lineage>
        <taxon>Bacteria</taxon>
        <taxon>Candidatus Microgenomatota</taxon>
        <taxon>environmental samples</taxon>
    </lineage>
</organism>
<feature type="domain" description="DUF3850" evidence="1">
    <location>
        <begin position="7"/>
        <end position="66"/>
    </location>
</feature>
<reference evidence="2" key="1">
    <citation type="journal article" date="2015" name="ISME J.">
        <title>Aquifer environment selects for microbial species cohorts in sediment and groundwater.</title>
        <authorList>
            <person name="Hug L.A."/>
            <person name="Thomas B.C."/>
            <person name="Brown C.T."/>
            <person name="Frischkorn K.R."/>
            <person name="Williams K.H."/>
            <person name="Tringe S.G."/>
            <person name="Banfield J.F."/>
        </authorList>
    </citation>
    <scope>NUCLEOTIDE SEQUENCE</scope>
</reference>
<accession>A0A0H4TNM4</accession>
<dbReference type="Gene3D" id="2.30.130.30">
    <property type="entry name" value="Hypothetical protein"/>
    <property type="match status" value="1"/>
</dbReference>
<evidence type="ECO:0000259" key="1">
    <source>
        <dbReference type="Pfam" id="PF12961"/>
    </source>
</evidence>
<evidence type="ECO:0000313" key="2">
    <source>
        <dbReference type="EMBL" id="AKQ02264.1"/>
    </source>
</evidence>
<protein>
    <recommendedName>
        <fullName evidence="1">DUF3850 domain-containing protein</fullName>
    </recommendedName>
</protein>
<dbReference type="SUPFAM" id="SSF88697">
    <property type="entry name" value="PUA domain-like"/>
    <property type="match status" value="1"/>
</dbReference>
<dbReference type="AlphaFoldDB" id="A0A0H4TNM4"/>
<proteinExistence type="predicted"/>
<dbReference type="InterPro" id="IPR015947">
    <property type="entry name" value="PUA-like_sf"/>
</dbReference>
<dbReference type="EMBL" id="KT006999">
    <property type="protein sequence ID" value="AKQ02264.1"/>
    <property type="molecule type" value="Genomic_DNA"/>
</dbReference>
<sequence>MRRIEKKAWPDLFEKVWTGKKTFDARLNDFKCKEGDILILREWDPKTKKYTGRVLEKKVAFVITTKELSKFWSKAEIEKYGFQVIGFKQ</sequence>